<keyword evidence="3" id="KW-0997">Cell inner membrane</keyword>
<name>A0A1I1SGJ6_PSEOC</name>
<sequence length="305" mass="33586">MDAFSQSELFVEKLKGALVVGSLRLFALLPWRAVQSLGAIIGWLMWRLPNGSRDVVRINLAKCFPELNAAEHDKLVGRSLMDIGRTLTESACAWVWPAHKSLARVREVEGLEVLEAALASGKGVVGITSHLGNWEVLNHFYCSQCKPIIFYRPPKLKAVDDLLREQRVQLGNRVAPSTKEGILSVIKEVRKGGAVGIPADPEPSLSSGMFVPFCGTVALTSKFVPGMLAGGKAVGVFLHALRLEDGSGYKVILEAAPEAMYSEDTYTAVAAMSSVVEKYVRAYPSQYMWSMKRFKKRPEGEARWY</sequence>
<dbReference type="GO" id="GO:0016746">
    <property type="term" value="F:acyltransferase activity"/>
    <property type="evidence" value="ECO:0007669"/>
    <property type="project" value="UniProtKB-KW"/>
</dbReference>
<evidence type="ECO:0000256" key="4">
    <source>
        <dbReference type="ARBA" id="ARBA00022679"/>
    </source>
</evidence>
<keyword evidence="2" id="KW-1003">Cell membrane</keyword>
<evidence type="ECO:0000256" key="6">
    <source>
        <dbReference type="ARBA" id="ARBA00023315"/>
    </source>
</evidence>
<dbReference type="PIRSF" id="PIRSF026649">
    <property type="entry name" value="MsbB"/>
    <property type="match status" value="1"/>
</dbReference>
<dbReference type="PANTHER" id="PTHR30606">
    <property type="entry name" value="LIPID A BIOSYNTHESIS LAUROYL ACYLTRANSFERASE"/>
    <property type="match status" value="1"/>
</dbReference>
<dbReference type="PANTHER" id="PTHR30606:SF10">
    <property type="entry name" value="PHOSPHATIDYLINOSITOL MANNOSIDE ACYLTRANSFERASE"/>
    <property type="match status" value="1"/>
</dbReference>
<accession>A0A1I1SGJ6</accession>
<dbReference type="Pfam" id="PF03279">
    <property type="entry name" value="Lip_A_acyltrans"/>
    <property type="match status" value="1"/>
</dbReference>
<gene>
    <name evidence="7" type="ORF">SAMN05216372_101755</name>
</gene>
<organism evidence="7 8">
    <name type="scientific">Pseudomonas straminea</name>
    <dbReference type="NCBI Taxonomy" id="47882"/>
    <lineage>
        <taxon>Bacteria</taxon>
        <taxon>Pseudomonadati</taxon>
        <taxon>Pseudomonadota</taxon>
        <taxon>Gammaproteobacteria</taxon>
        <taxon>Pseudomonadales</taxon>
        <taxon>Pseudomonadaceae</taxon>
        <taxon>Phytopseudomonas</taxon>
    </lineage>
</organism>
<reference evidence="8" key="1">
    <citation type="submission" date="2016-10" db="EMBL/GenBank/DDBJ databases">
        <authorList>
            <person name="Varghese N."/>
            <person name="Submissions S."/>
        </authorList>
    </citation>
    <scope>NUCLEOTIDE SEQUENCE [LARGE SCALE GENOMIC DNA]</scope>
    <source>
        <strain evidence="8">JCM 2783</strain>
    </source>
</reference>
<keyword evidence="4 7" id="KW-0808">Transferase</keyword>
<proteinExistence type="predicted"/>
<dbReference type="AlphaFoldDB" id="A0A1I1SGJ6"/>
<evidence type="ECO:0000256" key="3">
    <source>
        <dbReference type="ARBA" id="ARBA00022519"/>
    </source>
</evidence>
<evidence type="ECO:0000256" key="2">
    <source>
        <dbReference type="ARBA" id="ARBA00022475"/>
    </source>
</evidence>
<evidence type="ECO:0000313" key="7">
    <source>
        <dbReference type="EMBL" id="SFD42120.1"/>
    </source>
</evidence>
<protein>
    <submittedName>
        <fullName evidence="7">KDO2-lipid IV(A) lauroyltransferase</fullName>
    </submittedName>
</protein>
<dbReference type="Proteomes" id="UP000243950">
    <property type="component" value="Unassembled WGS sequence"/>
</dbReference>
<evidence type="ECO:0000256" key="5">
    <source>
        <dbReference type="ARBA" id="ARBA00023136"/>
    </source>
</evidence>
<dbReference type="EMBL" id="FOMO01000001">
    <property type="protein sequence ID" value="SFD42120.1"/>
    <property type="molecule type" value="Genomic_DNA"/>
</dbReference>
<evidence type="ECO:0000256" key="1">
    <source>
        <dbReference type="ARBA" id="ARBA00004533"/>
    </source>
</evidence>
<dbReference type="CDD" id="cd07984">
    <property type="entry name" value="LPLAT_LABLAT-like"/>
    <property type="match status" value="1"/>
</dbReference>
<keyword evidence="6" id="KW-0012">Acyltransferase</keyword>
<dbReference type="NCBIfam" id="NF004190">
    <property type="entry name" value="PRK05645.1"/>
    <property type="match status" value="1"/>
</dbReference>
<keyword evidence="8" id="KW-1185">Reference proteome</keyword>
<evidence type="ECO:0000313" key="8">
    <source>
        <dbReference type="Proteomes" id="UP000243950"/>
    </source>
</evidence>
<dbReference type="GO" id="GO:0009247">
    <property type="term" value="P:glycolipid biosynthetic process"/>
    <property type="evidence" value="ECO:0007669"/>
    <property type="project" value="UniProtKB-ARBA"/>
</dbReference>
<dbReference type="GO" id="GO:0005886">
    <property type="term" value="C:plasma membrane"/>
    <property type="evidence" value="ECO:0007669"/>
    <property type="project" value="UniProtKB-SubCell"/>
</dbReference>
<dbReference type="InterPro" id="IPR004960">
    <property type="entry name" value="LipA_acyltrans"/>
</dbReference>
<comment type="subcellular location">
    <subcellularLocation>
        <location evidence="1">Cell inner membrane</location>
    </subcellularLocation>
</comment>
<keyword evidence="5" id="KW-0472">Membrane</keyword>